<dbReference type="Pfam" id="PF11737">
    <property type="entry name" value="DUF3300"/>
    <property type="match status" value="1"/>
</dbReference>
<feature type="compositionally biased region" description="Gly residues" evidence="1">
    <location>
        <begin position="393"/>
        <end position="404"/>
    </location>
</feature>
<comment type="caution">
    <text evidence="3">The sequence shown here is derived from an EMBL/GenBank/DDBJ whole genome shotgun (WGS) entry which is preliminary data.</text>
</comment>
<feature type="compositionally biased region" description="Basic and acidic residues" evidence="1">
    <location>
        <begin position="291"/>
        <end position="319"/>
    </location>
</feature>
<feature type="compositionally biased region" description="Low complexity" evidence="1">
    <location>
        <begin position="382"/>
        <end position="392"/>
    </location>
</feature>
<feature type="compositionally biased region" description="Basic and acidic residues" evidence="1">
    <location>
        <begin position="345"/>
        <end position="355"/>
    </location>
</feature>
<dbReference type="PANTHER" id="PTHR40269:SF1">
    <property type="entry name" value="OUTER MEMBRANE PROTEIN"/>
    <property type="match status" value="1"/>
</dbReference>
<dbReference type="Proteomes" id="UP000778523">
    <property type="component" value="Unassembled WGS sequence"/>
</dbReference>
<evidence type="ECO:0000313" key="3">
    <source>
        <dbReference type="EMBL" id="NSL55265.1"/>
    </source>
</evidence>
<evidence type="ECO:0000256" key="2">
    <source>
        <dbReference type="SAM" id="SignalP"/>
    </source>
</evidence>
<sequence>MPSRLHRFVSVLVSASLVLTGSLPVTSALGQDTPSAASSNQTSSSKIYSQQELDELLAPIALHPDALLAQILMASTYPLDVVEAARWKQANPKVEGKKLETAMEQQRWDPSVKSLSAFPNVLEMMNDKLDWTQKLGDAFLGQQAQVMDTIQSLRTKAKQAGSLETTKEQIVTTATEGSQTVIKVEPADPQVVYVPTYNPTTVYGPWWYSAPPPYYWYPPGYVPGAAFFTFTAGVIVGSWLWGGCHWGHGGGSVNINIDRYNQVNHYNKINNGNWQHNVENRRGVPYASDGSRQKYGDKSAQTRDSRAREEFRGRAESGRQELGQDFGRTPSTNDRSAGVQGRSQGMDRRGDRGERSPSAGTADRSSAFSGVEHGSQARDFSARGSNSRSLSAGSGGGRRGGGRR</sequence>
<proteinExistence type="predicted"/>
<gene>
    <name evidence="3" type="ORF">HJ583_009545</name>
</gene>
<dbReference type="PANTHER" id="PTHR40269">
    <property type="entry name" value="OUTER MEMBRANE PROTEIN-RELATED"/>
    <property type="match status" value="1"/>
</dbReference>
<accession>A0ABX2IF01</accession>
<dbReference type="InterPro" id="IPR021728">
    <property type="entry name" value="DUF3300"/>
</dbReference>
<dbReference type="RefSeq" id="WP_170021700.1">
    <property type="nucleotide sequence ID" value="NZ_JABCSC020000002.1"/>
</dbReference>
<feature type="signal peptide" evidence="2">
    <location>
        <begin position="1"/>
        <end position="30"/>
    </location>
</feature>
<protein>
    <submittedName>
        <fullName evidence="3">DUF3300 domain-containing protein</fullName>
    </submittedName>
</protein>
<reference evidence="3 4" key="1">
    <citation type="submission" date="2020-06" db="EMBL/GenBank/DDBJ databases">
        <title>Draft genome of Uliginosibacterium sp. IMCC34675.</title>
        <authorList>
            <person name="Song J."/>
        </authorList>
    </citation>
    <scope>NUCLEOTIDE SEQUENCE [LARGE SCALE GENOMIC DNA]</scope>
    <source>
        <strain evidence="3 4">IMCC34675</strain>
    </source>
</reference>
<name>A0ABX2IF01_9RHOO</name>
<organism evidence="3 4">
    <name type="scientific">Uliginosibacterium aquaticum</name>
    <dbReference type="NCBI Taxonomy" id="2731212"/>
    <lineage>
        <taxon>Bacteria</taxon>
        <taxon>Pseudomonadati</taxon>
        <taxon>Pseudomonadota</taxon>
        <taxon>Betaproteobacteria</taxon>
        <taxon>Rhodocyclales</taxon>
        <taxon>Zoogloeaceae</taxon>
        <taxon>Uliginosibacterium</taxon>
    </lineage>
</organism>
<feature type="region of interest" description="Disordered" evidence="1">
    <location>
        <begin position="270"/>
        <end position="404"/>
    </location>
</feature>
<dbReference type="EMBL" id="JABCSC020000002">
    <property type="protein sequence ID" value="NSL55265.1"/>
    <property type="molecule type" value="Genomic_DNA"/>
</dbReference>
<keyword evidence="2" id="KW-0732">Signal</keyword>
<evidence type="ECO:0000313" key="4">
    <source>
        <dbReference type="Proteomes" id="UP000778523"/>
    </source>
</evidence>
<feature type="chain" id="PRO_5047190446" evidence="2">
    <location>
        <begin position="31"/>
        <end position="404"/>
    </location>
</feature>
<keyword evidence="4" id="KW-1185">Reference proteome</keyword>
<evidence type="ECO:0000256" key="1">
    <source>
        <dbReference type="SAM" id="MobiDB-lite"/>
    </source>
</evidence>